<protein>
    <recommendedName>
        <fullName evidence="2">DUF559 domain-containing protein</fullName>
    </recommendedName>
</protein>
<dbReference type="InterPro" id="IPR007569">
    <property type="entry name" value="DUF559"/>
</dbReference>
<dbReference type="Pfam" id="PF04480">
    <property type="entry name" value="DUF559"/>
    <property type="match status" value="1"/>
</dbReference>
<reference evidence="3 4" key="1">
    <citation type="submission" date="2023-07" db="EMBL/GenBank/DDBJ databases">
        <title>Comparative genomics of wheat-associated soil bacteria to identify genetic determinants of phenazine resistance.</title>
        <authorList>
            <person name="Mouncey N."/>
        </authorList>
    </citation>
    <scope>NUCLEOTIDE SEQUENCE [LARGE SCALE GENOMIC DNA]</scope>
    <source>
        <strain evidence="3 4">W2I7</strain>
    </source>
</reference>
<dbReference type="InterPro" id="IPR011335">
    <property type="entry name" value="Restrct_endonuc-II-like"/>
</dbReference>
<accession>A0ABU0PCQ4</accession>
<dbReference type="Gene3D" id="3.40.960.10">
    <property type="entry name" value="VSR Endonuclease"/>
    <property type="match status" value="1"/>
</dbReference>
<proteinExistence type="predicted"/>
<dbReference type="EMBL" id="JAUSXK010000001">
    <property type="protein sequence ID" value="MDQ0645121.1"/>
    <property type="molecule type" value="Genomic_DNA"/>
</dbReference>
<evidence type="ECO:0000259" key="2">
    <source>
        <dbReference type="Pfam" id="PF04480"/>
    </source>
</evidence>
<feature type="compositionally biased region" description="Basic and acidic residues" evidence="1">
    <location>
        <begin position="28"/>
        <end position="37"/>
    </location>
</feature>
<dbReference type="Proteomes" id="UP001239085">
    <property type="component" value="Unassembled WGS sequence"/>
</dbReference>
<sequence length="309" mass="34589">MGRRNQLPRRLGERFAVRDAAASGLGRSRRDAPDLDRPFPGVRATKAPETFAEFVSCCHKRMKHDHRYGGRTGMRLWGLPLPMLWTGEEPLEVIVPPDKAPPKTSGVKGRRLAEDRAETMTLKGVPVVDPVAAFFTCAHELTVVQAVTVIDALITTASDYPNLGPRRPMTTLQEIEDRLAQWGRFPGCATVREALPLARERVESPKETGTRLLIVSAGFPDPAVQFEVHDDDRLVARVDLAYPRLKIAIEYEGDGHRTDKVQWRRDIQRQRELEALGWIVIRLTADDLKDDGASLLDALRRAVATRTHA</sequence>
<organism evidence="3 4">
    <name type="scientific">Microbacterium murale</name>
    <dbReference type="NCBI Taxonomy" id="1081040"/>
    <lineage>
        <taxon>Bacteria</taxon>
        <taxon>Bacillati</taxon>
        <taxon>Actinomycetota</taxon>
        <taxon>Actinomycetes</taxon>
        <taxon>Micrococcales</taxon>
        <taxon>Microbacteriaceae</taxon>
        <taxon>Microbacterium</taxon>
    </lineage>
</organism>
<evidence type="ECO:0000313" key="3">
    <source>
        <dbReference type="EMBL" id="MDQ0645121.1"/>
    </source>
</evidence>
<keyword evidence="4" id="KW-1185">Reference proteome</keyword>
<dbReference type="SUPFAM" id="SSF52980">
    <property type="entry name" value="Restriction endonuclease-like"/>
    <property type="match status" value="1"/>
</dbReference>
<evidence type="ECO:0000313" key="4">
    <source>
        <dbReference type="Proteomes" id="UP001239085"/>
    </source>
</evidence>
<comment type="caution">
    <text evidence="3">The sequence shown here is derived from an EMBL/GenBank/DDBJ whole genome shotgun (WGS) entry which is preliminary data.</text>
</comment>
<gene>
    <name evidence="3" type="ORF">QFZ46_003281</name>
</gene>
<evidence type="ECO:0000256" key="1">
    <source>
        <dbReference type="SAM" id="MobiDB-lite"/>
    </source>
</evidence>
<feature type="region of interest" description="Disordered" evidence="1">
    <location>
        <begin position="21"/>
        <end position="42"/>
    </location>
</feature>
<feature type="domain" description="DUF559" evidence="2">
    <location>
        <begin position="238"/>
        <end position="300"/>
    </location>
</feature>
<name>A0ABU0PCQ4_9MICO</name>